<reference evidence="3" key="2">
    <citation type="submission" date="2015-01" db="EMBL/GenBank/DDBJ databases">
        <title>Evolutionary Origins and Diversification of the Mycorrhizal Mutualists.</title>
        <authorList>
            <consortium name="DOE Joint Genome Institute"/>
            <consortium name="Mycorrhizal Genomics Consortium"/>
            <person name="Kohler A."/>
            <person name="Kuo A."/>
            <person name="Nagy L.G."/>
            <person name="Floudas D."/>
            <person name="Copeland A."/>
            <person name="Barry K.W."/>
            <person name="Cichocki N."/>
            <person name="Veneault-Fourrey C."/>
            <person name="LaButti K."/>
            <person name="Lindquist E.A."/>
            <person name="Lipzen A."/>
            <person name="Lundell T."/>
            <person name="Morin E."/>
            <person name="Murat C."/>
            <person name="Riley R."/>
            <person name="Ohm R."/>
            <person name="Sun H."/>
            <person name="Tunlid A."/>
            <person name="Henrissat B."/>
            <person name="Grigoriev I.V."/>
            <person name="Hibbett D.S."/>
            <person name="Martin F."/>
        </authorList>
    </citation>
    <scope>NUCLEOTIDE SEQUENCE [LARGE SCALE GENOMIC DNA]</scope>
    <source>
        <strain evidence="3">Ve08.2h10</strain>
    </source>
</reference>
<evidence type="ECO:0000313" key="3">
    <source>
        <dbReference type="Proteomes" id="UP000054538"/>
    </source>
</evidence>
<reference evidence="2 3" key="1">
    <citation type="submission" date="2014-04" db="EMBL/GenBank/DDBJ databases">
        <authorList>
            <consortium name="DOE Joint Genome Institute"/>
            <person name="Kuo A."/>
            <person name="Kohler A."/>
            <person name="Jargeat P."/>
            <person name="Nagy L.G."/>
            <person name="Floudas D."/>
            <person name="Copeland A."/>
            <person name="Barry K.W."/>
            <person name="Cichocki N."/>
            <person name="Veneault-Fourrey C."/>
            <person name="LaButti K."/>
            <person name="Lindquist E.A."/>
            <person name="Lipzen A."/>
            <person name="Lundell T."/>
            <person name="Morin E."/>
            <person name="Murat C."/>
            <person name="Sun H."/>
            <person name="Tunlid A."/>
            <person name="Henrissat B."/>
            <person name="Grigoriev I.V."/>
            <person name="Hibbett D.S."/>
            <person name="Martin F."/>
            <person name="Nordberg H.P."/>
            <person name="Cantor M.N."/>
            <person name="Hua S.X."/>
        </authorList>
    </citation>
    <scope>NUCLEOTIDE SEQUENCE [LARGE SCALE GENOMIC DNA]</scope>
    <source>
        <strain evidence="2 3">Ve08.2h10</strain>
    </source>
</reference>
<keyword evidence="3" id="KW-1185">Reference proteome</keyword>
<name>A0A0D0BNH4_9AGAM</name>
<proteinExistence type="predicted"/>
<dbReference type="EMBL" id="KN830065">
    <property type="protein sequence ID" value="KIK73137.1"/>
    <property type="molecule type" value="Genomic_DNA"/>
</dbReference>
<dbReference type="OrthoDB" id="1870062at2759"/>
<feature type="compositionally biased region" description="Polar residues" evidence="1">
    <location>
        <begin position="51"/>
        <end position="65"/>
    </location>
</feature>
<dbReference type="Proteomes" id="UP000054538">
    <property type="component" value="Unassembled WGS sequence"/>
</dbReference>
<dbReference type="HOGENOM" id="CLU_092273_0_0_1"/>
<dbReference type="InParanoid" id="A0A0D0BNH4"/>
<accession>A0A0D0BNH4</accession>
<organism evidence="2 3">
    <name type="scientific">Paxillus rubicundulus Ve08.2h10</name>
    <dbReference type="NCBI Taxonomy" id="930991"/>
    <lineage>
        <taxon>Eukaryota</taxon>
        <taxon>Fungi</taxon>
        <taxon>Dikarya</taxon>
        <taxon>Basidiomycota</taxon>
        <taxon>Agaricomycotina</taxon>
        <taxon>Agaricomycetes</taxon>
        <taxon>Agaricomycetidae</taxon>
        <taxon>Boletales</taxon>
        <taxon>Paxilineae</taxon>
        <taxon>Paxillaceae</taxon>
        <taxon>Paxillus</taxon>
    </lineage>
</organism>
<feature type="region of interest" description="Disordered" evidence="1">
    <location>
        <begin position="51"/>
        <end position="70"/>
    </location>
</feature>
<protein>
    <submittedName>
        <fullName evidence="2">Uncharacterized protein</fullName>
    </submittedName>
</protein>
<dbReference type="STRING" id="930991.A0A0D0BNH4"/>
<sequence length="223" mass="24539">MTVTKAAGMAKQHLRCKAKASGGRVPRMQLSDDDQPMAVDDDIEAVLQQSSSLPPMTPSPVQGSSALPPVSADDPKNDHCYLCLDGGEDLYCCIQCPQFVCDHCILVPAESCSKVREADIDFTCPICYEATDRENSGQTGQSFTPYWGFTFRASKKPVLMTFPVMSSRVATTAGSQGMDLQGSPPQAIADYLRPYFQPRDLQFLQSEFDFATHAKINIHREKM</sequence>
<gene>
    <name evidence="2" type="ORF">PAXRUDRAFT_21186</name>
</gene>
<evidence type="ECO:0000256" key="1">
    <source>
        <dbReference type="SAM" id="MobiDB-lite"/>
    </source>
</evidence>
<dbReference type="AlphaFoldDB" id="A0A0D0BNH4"/>
<evidence type="ECO:0000313" key="2">
    <source>
        <dbReference type="EMBL" id="KIK73137.1"/>
    </source>
</evidence>